<comment type="caution">
    <text evidence="7">The sequence shown here is derived from an EMBL/GenBank/DDBJ whole genome shotgun (WGS) entry which is preliminary data.</text>
</comment>
<organism evidence="7 8">
    <name type="scientific">Telluria mixta</name>
    <dbReference type="NCBI Taxonomy" id="34071"/>
    <lineage>
        <taxon>Bacteria</taxon>
        <taxon>Pseudomonadati</taxon>
        <taxon>Pseudomonadota</taxon>
        <taxon>Betaproteobacteria</taxon>
        <taxon>Burkholderiales</taxon>
        <taxon>Oxalobacteraceae</taxon>
        <taxon>Telluria group</taxon>
        <taxon>Telluria</taxon>
    </lineage>
</organism>
<keyword evidence="2 5" id="KW-0812">Transmembrane</keyword>
<feature type="transmembrane region" description="Helical" evidence="5">
    <location>
        <begin position="189"/>
        <end position="211"/>
    </location>
</feature>
<name>A0ABT2BZW6_9BURK</name>
<dbReference type="PANTHER" id="PTHR37422:SF23">
    <property type="entry name" value="TEICHURONIC ACID BIOSYNTHESIS PROTEIN TUAE"/>
    <property type="match status" value="1"/>
</dbReference>
<protein>
    <submittedName>
        <fullName evidence="7">O-antigen ligase family protein</fullName>
    </submittedName>
</protein>
<comment type="subcellular location">
    <subcellularLocation>
        <location evidence="1">Membrane</location>
        <topology evidence="1">Multi-pass membrane protein</topology>
    </subcellularLocation>
</comment>
<reference evidence="7" key="1">
    <citation type="submission" date="2022-08" db="EMBL/GenBank/DDBJ databases">
        <title>Reclassification of Massilia species as members of the genera Telluria, Duganella, Pseudoduganella, Mokoshia gen. nov. and Zemynaea gen. nov. using orthogonal and non-orthogonal genome-based approaches.</title>
        <authorList>
            <person name="Bowman J.P."/>
        </authorList>
    </citation>
    <scope>NUCLEOTIDE SEQUENCE</scope>
    <source>
        <strain evidence="7">LMG 11547</strain>
    </source>
</reference>
<feature type="transmembrane region" description="Helical" evidence="5">
    <location>
        <begin position="223"/>
        <end position="240"/>
    </location>
</feature>
<keyword evidence="4 5" id="KW-0472">Membrane</keyword>
<evidence type="ECO:0000313" key="8">
    <source>
        <dbReference type="Proteomes" id="UP001165263"/>
    </source>
</evidence>
<dbReference type="EMBL" id="JANUHC010000005">
    <property type="protein sequence ID" value="MCS0630684.1"/>
    <property type="molecule type" value="Genomic_DNA"/>
</dbReference>
<feature type="domain" description="O-antigen ligase-related" evidence="6">
    <location>
        <begin position="184"/>
        <end position="339"/>
    </location>
</feature>
<feature type="transmembrane region" description="Helical" evidence="5">
    <location>
        <begin position="394"/>
        <end position="410"/>
    </location>
</feature>
<dbReference type="GO" id="GO:0016874">
    <property type="term" value="F:ligase activity"/>
    <property type="evidence" value="ECO:0007669"/>
    <property type="project" value="UniProtKB-KW"/>
</dbReference>
<evidence type="ECO:0000256" key="3">
    <source>
        <dbReference type="ARBA" id="ARBA00022989"/>
    </source>
</evidence>
<evidence type="ECO:0000256" key="4">
    <source>
        <dbReference type="ARBA" id="ARBA00023136"/>
    </source>
</evidence>
<accession>A0ABT2BZW6</accession>
<gene>
    <name evidence="7" type="ORF">NX786_15205</name>
</gene>
<evidence type="ECO:0000256" key="2">
    <source>
        <dbReference type="ARBA" id="ARBA00022692"/>
    </source>
</evidence>
<feature type="transmembrane region" description="Helical" evidence="5">
    <location>
        <begin position="146"/>
        <end position="169"/>
    </location>
</feature>
<evidence type="ECO:0000256" key="1">
    <source>
        <dbReference type="ARBA" id="ARBA00004141"/>
    </source>
</evidence>
<feature type="transmembrane region" description="Helical" evidence="5">
    <location>
        <begin position="116"/>
        <end position="134"/>
    </location>
</feature>
<dbReference type="InterPro" id="IPR051533">
    <property type="entry name" value="WaaL-like"/>
</dbReference>
<sequence>MNSNPTNTREPMRVWIGALAFLLPFLSLVTSFGVNLASFLFLASALIFFKPSRDALVRHWPQVRWVVLAFLLHFLFVLACALLRGERLSVQEKPLRMLLSVSALVLVVAVRAPRRALWWGASAGAVAALPFIAWQRLVLHIERPGGFINSITFGDLAMLLGLLSLAGAIDMRDRRRDVLLAGAGALAGLAASVLTGTRGGWASLVLAALVLGRHAGRIDGRRARALLAAGVAVLAAAWFTPALGVQERFAEGVHEARAWYEGGTVWTNVGTRLELWKGAAMLIREHPVLGMSFDACRLRLAEYAQAGRLDPMVLELPHLHNDGLQALATGGVIGFVIWAATLYAPLRFFLRRLAQDTEQRGPQFAVALGGVFVVLGYVGFGLTEVIFWSMKGSLFYALMVFLLMGFCLNAKEKIG</sequence>
<feature type="transmembrane region" description="Helical" evidence="5">
    <location>
        <begin position="364"/>
        <end position="388"/>
    </location>
</feature>
<dbReference type="RefSeq" id="WP_259449786.1">
    <property type="nucleotide sequence ID" value="NZ_CP119520.1"/>
</dbReference>
<dbReference type="Pfam" id="PF04932">
    <property type="entry name" value="Wzy_C"/>
    <property type="match status" value="1"/>
</dbReference>
<feature type="transmembrane region" description="Helical" evidence="5">
    <location>
        <begin position="324"/>
        <end position="344"/>
    </location>
</feature>
<dbReference type="InterPro" id="IPR007016">
    <property type="entry name" value="O-antigen_ligase-rel_domated"/>
</dbReference>
<keyword evidence="3 5" id="KW-1133">Transmembrane helix</keyword>
<feature type="transmembrane region" description="Helical" evidence="5">
    <location>
        <begin position="12"/>
        <end position="43"/>
    </location>
</feature>
<evidence type="ECO:0000259" key="6">
    <source>
        <dbReference type="Pfam" id="PF04932"/>
    </source>
</evidence>
<proteinExistence type="predicted"/>
<dbReference type="PANTHER" id="PTHR37422">
    <property type="entry name" value="TEICHURONIC ACID BIOSYNTHESIS PROTEIN TUAE"/>
    <property type="match status" value="1"/>
</dbReference>
<feature type="transmembrane region" description="Helical" evidence="5">
    <location>
        <begin position="95"/>
        <end position="110"/>
    </location>
</feature>
<feature type="transmembrane region" description="Helical" evidence="5">
    <location>
        <begin position="63"/>
        <end position="83"/>
    </location>
</feature>
<evidence type="ECO:0000256" key="5">
    <source>
        <dbReference type="SAM" id="Phobius"/>
    </source>
</evidence>
<evidence type="ECO:0000313" key="7">
    <source>
        <dbReference type="EMBL" id="MCS0630684.1"/>
    </source>
</evidence>
<keyword evidence="7" id="KW-0436">Ligase</keyword>
<dbReference type="Proteomes" id="UP001165263">
    <property type="component" value="Unassembled WGS sequence"/>
</dbReference>
<keyword evidence="8" id="KW-1185">Reference proteome</keyword>